<reference evidence="8" key="1">
    <citation type="submission" date="2025-08" db="UniProtKB">
        <authorList>
            <consortium name="Ensembl"/>
        </authorList>
    </citation>
    <scope>IDENTIFICATION</scope>
</reference>
<evidence type="ECO:0000256" key="5">
    <source>
        <dbReference type="SAM" id="MobiDB-lite"/>
    </source>
</evidence>
<dbReference type="Proteomes" id="UP000472260">
    <property type="component" value="Unassembled WGS sequence"/>
</dbReference>
<dbReference type="SUPFAM" id="SSF54984">
    <property type="entry name" value="eEF-1beta-like"/>
    <property type="match status" value="1"/>
</dbReference>
<dbReference type="PANTHER" id="PTHR11595">
    <property type="entry name" value="EF-HAND AND COILED-COIL DOMAIN-CONTAINING FAMILY MEMBER"/>
    <property type="match status" value="1"/>
</dbReference>
<evidence type="ECO:0000259" key="7">
    <source>
        <dbReference type="SMART" id="SM01182"/>
    </source>
</evidence>
<dbReference type="GO" id="GO:0005085">
    <property type="term" value="F:guanyl-nucleotide exchange factor activity"/>
    <property type="evidence" value="ECO:0007669"/>
    <property type="project" value="TreeGrafter"/>
</dbReference>
<keyword evidence="2" id="KW-0251">Elongation factor</keyword>
<sequence>MKNQRGSRAKEETKHKQTRNLPNSNDGKRKRTRSFRSENQGSEEGSFHQDLTSQGIRGEKVWFNRSIYEQANDAYQSLLSAGTGTPLVLSSPKDRIPRTLVFRAKRNGVQQLQEEENQTYTRSYASRQQQRGSTHQRSSSEPDQQLPKSSRKRVFSETKRAPQKRDKITMSGLQGLAQENIWFDKSTYDEAERRFYEGTNGIPQTSQSQNASKSEDQSELVSRLKSLELDNKNLHKVVDDLRAVLSKLESRMAVLEKSQAPASKTVTVTKAAPVQKPKVEEHNGADDNDDDIDLFGSDEEDEEAERIKAERVKEYAQRKAKKTALIAKSSILLDVKPWDDETDMSKLEECVRSIQMDGLLWGASKLVPVGYGIKKLQISCVVEDDKVGTDILEEEITIFEDYISAG</sequence>
<name>A0A671KHX2_9TELE</name>
<keyword evidence="4" id="KW-0175">Coiled coil</keyword>
<dbReference type="SMART" id="SM00888">
    <property type="entry name" value="EF1_GNE"/>
    <property type="match status" value="1"/>
</dbReference>
<feature type="compositionally biased region" description="Polar residues" evidence="5">
    <location>
        <begin position="201"/>
        <end position="212"/>
    </location>
</feature>
<evidence type="ECO:0000256" key="1">
    <source>
        <dbReference type="ARBA" id="ARBA00007411"/>
    </source>
</evidence>
<evidence type="ECO:0000259" key="6">
    <source>
        <dbReference type="SMART" id="SM00888"/>
    </source>
</evidence>
<evidence type="ECO:0000256" key="2">
    <source>
        <dbReference type="ARBA" id="ARBA00022768"/>
    </source>
</evidence>
<dbReference type="InterPro" id="IPR049720">
    <property type="entry name" value="EF1B_bsu/dsu"/>
</dbReference>
<dbReference type="AlphaFoldDB" id="A0A671KHX2"/>
<dbReference type="GO" id="GO:0005853">
    <property type="term" value="C:eukaryotic translation elongation factor 1 complex"/>
    <property type="evidence" value="ECO:0007669"/>
    <property type="project" value="InterPro"/>
</dbReference>
<reference evidence="8" key="2">
    <citation type="submission" date="2025-09" db="UniProtKB">
        <authorList>
            <consortium name="Ensembl"/>
        </authorList>
    </citation>
    <scope>IDENTIFICATION</scope>
</reference>
<dbReference type="PANTHER" id="PTHR11595:SF88">
    <property type="entry name" value="ELONGATION FACTOR-1, DELTA, A ISOFORM X1"/>
    <property type="match status" value="1"/>
</dbReference>
<dbReference type="Gene3D" id="3.30.70.60">
    <property type="match status" value="1"/>
</dbReference>
<dbReference type="GO" id="GO:0005829">
    <property type="term" value="C:cytosol"/>
    <property type="evidence" value="ECO:0007669"/>
    <property type="project" value="TreeGrafter"/>
</dbReference>
<gene>
    <name evidence="8" type="primary">LOC107655868</name>
</gene>
<keyword evidence="9" id="KW-1185">Reference proteome</keyword>
<dbReference type="InterPro" id="IPR018940">
    <property type="entry name" value="EF-1_beta_acid_region_euk"/>
</dbReference>
<feature type="compositionally biased region" description="Polar residues" evidence="5">
    <location>
        <begin position="37"/>
        <end position="55"/>
    </location>
</feature>
<dbReference type="InterPro" id="IPR014038">
    <property type="entry name" value="EF1B_bsu/dsu_GNE"/>
</dbReference>
<feature type="domain" description="Elongation factor 1 beta central acidic region eukaryote" evidence="7">
    <location>
        <begin position="294"/>
        <end position="319"/>
    </location>
</feature>
<feature type="compositionally biased region" description="Polar residues" evidence="5">
    <location>
        <begin position="110"/>
        <end position="148"/>
    </location>
</feature>
<dbReference type="SMART" id="SM01182">
    <property type="entry name" value="EF-1_beta_acid"/>
    <property type="match status" value="1"/>
</dbReference>
<dbReference type="Pfam" id="PF00736">
    <property type="entry name" value="EF1_GNE"/>
    <property type="match status" value="1"/>
</dbReference>
<dbReference type="Pfam" id="PF10587">
    <property type="entry name" value="EF-1_beta_acid"/>
    <property type="match status" value="1"/>
</dbReference>
<protein>
    <submittedName>
        <fullName evidence="8">Elongation factor 1-delta-like</fullName>
    </submittedName>
</protein>
<feature type="region of interest" description="Disordered" evidence="5">
    <location>
        <begin position="1"/>
        <end position="55"/>
    </location>
</feature>
<comment type="similarity">
    <text evidence="1">Belongs to the EF-1-beta/EF-1-delta family.</text>
</comment>
<dbReference type="InterPro" id="IPR014717">
    <property type="entry name" value="Transl_elong_EF1B/ribsomal_bS6"/>
</dbReference>
<organism evidence="8 9">
    <name type="scientific">Sinocyclocheilus anshuiensis</name>
    <dbReference type="NCBI Taxonomy" id="1608454"/>
    <lineage>
        <taxon>Eukaryota</taxon>
        <taxon>Metazoa</taxon>
        <taxon>Chordata</taxon>
        <taxon>Craniata</taxon>
        <taxon>Vertebrata</taxon>
        <taxon>Euteleostomi</taxon>
        <taxon>Actinopterygii</taxon>
        <taxon>Neopterygii</taxon>
        <taxon>Teleostei</taxon>
        <taxon>Ostariophysi</taxon>
        <taxon>Cypriniformes</taxon>
        <taxon>Cyprinidae</taxon>
        <taxon>Cyprininae</taxon>
        <taxon>Sinocyclocheilus</taxon>
    </lineage>
</organism>
<evidence type="ECO:0000256" key="4">
    <source>
        <dbReference type="SAM" id="Coils"/>
    </source>
</evidence>
<feature type="coiled-coil region" evidence="4">
    <location>
        <begin position="224"/>
        <end position="258"/>
    </location>
</feature>
<dbReference type="CDD" id="cd00292">
    <property type="entry name" value="EF1B"/>
    <property type="match status" value="1"/>
</dbReference>
<proteinExistence type="inferred from homology"/>
<evidence type="ECO:0000313" key="8">
    <source>
        <dbReference type="Ensembl" id="ENSSANP00000005595.1"/>
    </source>
</evidence>
<dbReference type="Ensembl" id="ENSSANT00000006020.1">
    <property type="protein sequence ID" value="ENSSANP00000005595.1"/>
    <property type="gene ID" value="ENSSANG00000003083.1"/>
</dbReference>
<feature type="domain" description="Translation elongation factor EF1B beta/delta subunit guanine nucleotide exchange" evidence="6">
    <location>
        <begin position="328"/>
        <end position="404"/>
    </location>
</feature>
<feature type="compositionally biased region" description="Basic and acidic residues" evidence="5">
    <location>
        <begin position="154"/>
        <end position="168"/>
    </location>
</feature>
<dbReference type="GO" id="GO:0003746">
    <property type="term" value="F:translation elongation factor activity"/>
    <property type="evidence" value="ECO:0007669"/>
    <property type="project" value="UniProtKB-KW"/>
</dbReference>
<evidence type="ECO:0000256" key="3">
    <source>
        <dbReference type="ARBA" id="ARBA00022917"/>
    </source>
</evidence>
<accession>A0A671KHX2</accession>
<dbReference type="InterPro" id="IPR036219">
    <property type="entry name" value="eEF-1beta-like_sf"/>
</dbReference>
<feature type="region of interest" description="Disordered" evidence="5">
    <location>
        <begin position="110"/>
        <end position="171"/>
    </location>
</feature>
<dbReference type="FunFam" id="3.30.70.60:FF:000001">
    <property type="entry name" value="Elongation factor 1-beta 1 like"/>
    <property type="match status" value="1"/>
</dbReference>
<evidence type="ECO:0000313" key="9">
    <source>
        <dbReference type="Proteomes" id="UP000472260"/>
    </source>
</evidence>
<feature type="region of interest" description="Disordered" evidence="5">
    <location>
        <begin position="199"/>
        <end position="219"/>
    </location>
</feature>
<keyword evidence="3" id="KW-0648">Protein biosynthesis</keyword>